<dbReference type="EMBL" id="CP020330">
    <property type="protein sequence ID" value="AQZ52794.1"/>
    <property type="molecule type" value="Genomic_DNA"/>
</dbReference>
<keyword evidence="5" id="KW-1185">Reference proteome</keyword>
<reference evidence="4 5" key="1">
    <citation type="submission" date="2017-03" db="EMBL/GenBank/DDBJ databases">
        <title>Foreign affairs: Plasmid Transfer between Roseobacters and Rhizobia.</title>
        <authorList>
            <person name="Bartling P."/>
            <person name="Bunk B."/>
            <person name="Overmann J."/>
            <person name="Brinkmann H."/>
            <person name="Petersen J."/>
        </authorList>
    </citation>
    <scope>NUCLEOTIDE SEQUENCE [LARGE SCALE GENOMIC DNA]</scope>
    <source>
        <strain evidence="4 5">MACL11</strain>
    </source>
</reference>
<dbReference type="eggNOG" id="COG4991">
    <property type="taxonomic scope" value="Bacteria"/>
</dbReference>
<dbReference type="RefSeq" id="WP_079920894.1">
    <property type="nucleotide sequence ID" value="NZ_AQWH01000022.1"/>
</dbReference>
<evidence type="ECO:0000256" key="1">
    <source>
        <dbReference type="SAM" id="MobiDB-lite"/>
    </source>
</evidence>
<evidence type="ECO:0000256" key="2">
    <source>
        <dbReference type="SAM" id="SignalP"/>
    </source>
</evidence>
<accession>A0A1U9Z555</accession>
<dbReference type="Pfam" id="PF08239">
    <property type="entry name" value="SH3_3"/>
    <property type="match status" value="1"/>
</dbReference>
<proteinExistence type="predicted"/>
<feature type="region of interest" description="Disordered" evidence="1">
    <location>
        <begin position="194"/>
        <end position="224"/>
    </location>
</feature>
<feature type="signal peptide" evidence="2">
    <location>
        <begin position="1"/>
        <end position="25"/>
    </location>
</feature>
<name>A0A1U9Z555_9HYPH</name>
<sequence length="224" mass="24738" precursor="true">MRASAVLKSAGIALAAALMSVQAHAGTTAYATSNVNLRAGPSTSYPTVTVVPAGASLVNNGCLADYSWCDVSYANYRGWLAARYIQIVYQNQRQTLSPAIAFTAGVAITAFSQSYWNNYYRGYPWYNTWGRYPPYYPPHPYYPPPGWRAPPGWGGPPPGWRAPPGYRPPWGVPRPVYRQPPPPHYPPVGRPGYRPPPPYYHGGPPPGYHRPPTEFHGGHRGGRW</sequence>
<dbReference type="PROSITE" id="PS51781">
    <property type="entry name" value="SH3B"/>
    <property type="match status" value="1"/>
</dbReference>
<dbReference type="KEGG" id="mmed:Mame_03489"/>
<organism evidence="4 5">
    <name type="scientific">Martelella mediterranea DSM 17316</name>
    <dbReference type="NCBI Taxonomy" id="1122214"/>
    <lineage>
        <taxon>Bacteria</taxon>
        <taxon>Pseudomonadati</taxon>
        <taxon>Pseudomonadota</taxon>
        <taxon>Alphaproteobacteria</taxon>
        <taxon>Hyphomicrobiales</taxon>
        <taxon>Aurantimonadaceae</taxon>
        <taxon>Martelella</taxon>
    </lineage>
</organism>
<dbReference type="Proteomes" id="UP000191135">
    <property type="component" value="Chromosome"/>
</dbReference>
<feature type="compositionally biased region" description="Pro residues" evidence="1">
    <location>
        <begin position="194"/>
        <end position="209"/>
    </location>
</feature>
<dbReference type="SMART" id="SM00287">
    <property type="entry name" value="SH3b"/>
    <property type="match status" value="1"/>
</dbReference>
<protein>
    <submittedName>
        <fullName evidence="4">SH3 domain-containing protein</fullName>
    </submittedName>
</protein>
<keyword evidence="2" id="KW-0732">Signal</keyword>
<dbReference type="AlphaFoldDB" id="A0A1U9Z555"/>
<evidence type="ECO:0000313" key="5">
    <source>
        <dbReference type="Proteomes" id="UP000191135"/>
    </source>
</evidence>
<dbReference type="STRING" id="1122214.Mame_03489"/>
<feature type="chain" id="PRO_5010702674" evidence="2">
    <location>
        <begin position="26"/>
        <end position="224"/>
    </location>
</feature>
<gene>
    <name evidence="4" type="ORF">Mame_03489</name>
</gene>
<evidence type="ECO:0000313" key="4">
    <source>
        <dbReference type="EMBL" id="AQZ52794.1"/>
    </source>
</evidence>
<dbReference type="InterPro" id="IPR003646">
    <property type="entry name" value="SH3-like_bac-type"/>
</dbReference>
<evidence type="ECO:0000259" key="3">
    <source>
        <dbReference type="PROSITE" id="PS51781"/>
    </source>
</evidence>
<dbReference type="Gene3D" id="2.30.30.40">
    <property type="entry name" value="SH3 Domains"/>
    <property type="match status" value="1"/>
</dbReference>
<feature type="domain" description="SH3b" evidence="3">
    <location>
        <begin position="26"/>
        <end position="89"/>
    </location>
</feature>